<protein>
    <submittedName>
        <fullName evidence="1">Uncharacterized protein</fullName>
    </submittedName>
</protein>
<dbReference type="AlphaFoldDB" id="A0A0N1GZ63"/>
<accession>A0A0N1GZ63</accession>
<dbReference type="GeneID" id="28739533"/>
<dbReference type="EMBL" id="LFJN01000032">
    <property type="protein sequence ID" value="KPI36335.1"/>
    <property type="molecule type" value="Genomic_DNA"/>
</dbReference>
<gene>
    <name evidence="1" type="ORF">AB675_7298</name>
</gene>
<comment type="caution">
    <text evidence="1">The sequence shown here is derived from an EMBL/GenBank/DDBJ whole genome shotgun (WGS) entry which is preliminary data.</text>
</comment>
<reference evidence="1 2" key="1">
    <citation type="submission" date="2015-06" db="EMBL/GenBank/DDBJ databases">
        <title>Draft genome of the ant-associated black yeast Phialophora attae CBS 131958.</title>
        <authorList>
            <person name="Moreno L.F."/>
            <person name="Stielow B.J."/>
            <person name="de Hoog S."/>
            <person name="Vicente V.A."/>
            <person name="Weiss V.A."/>
            <person name="de Vries M."/>
            <person name="Cruz L.M."/>
            <person name="Souza E.M."/>
        </authorList>
    </citation>
    <scope>NUCLEOTIDE SEQUENCE [LARGE SCALE GENOMIC DNA]</scope>
    <source>
        <strain evidence="1 2">CBS 131958</strain>
    </source>
</reference>
<evidence type="ECO:0000313" key="2">
    <source>
        <dbReference type="Proteomes" id="UP000038010"/>
    </source>
</evidence>
<evidence type="ECO:0000313" key="1">
    <source>
        <dbReference type="EMBL" id="KPI36335.1"/>
    </source>
</evidence>
<dbReference type="RefSeq" id="XP_017996298.1">
    <property type="nucleotide sequence ID" value="XM_018147653.1"/>
</dbReference>
<name>A0A0N1GZ63_9EURO</name>
<dbReference type="VEuPathDB" id="FungiDB:AB675_7298"/>
<sequence length="274" mass="31913">MVYSLLDLPEEVRRMIYRWLFRSQVFQWQPRFYRRGSISDRNNYNIILANKLIHAESQPMLLAVSTIFVPEAFERLYIKGLMYFSALALPRLQHLELCPGELCRMGMLLPSMSSLRTLEVNTLRLAASGHYPYHVDYRTYYFREHKGVPPRLGFGAIQQYANTFDRLCGRHDTGKASDLYDGDMLAILSYWMAANARFDLILVSKVVLREPKPDPTSPSMCRPDYRARKSWTARTNFATETMSLINDSTLDLDYKFSLVGIKARITEILETEYF</sequence>
<dbReference type="Proteomes" id="UP000038010">
    <property type="component" value="Unassembled WGS sequence"/>
</dbReference>
<proteinExistence type="predicted"/>
<organism evidence="1 2">
    <name type="scientific">Cyphellophora attinorum</name>
    <dbReference type="NCBI Taxonomy" id="1664694"/>
    <lineage>
        <taxon>Eukaryota</taxon>
        <taxon>Fungi</taxon>
        <taxon>Dikarya</taxon>
        <taxon>Ascomycota</taxon>
        <taxon>Pezizomycotina</taxon>
        <taxon>Eurotiomycetes</taxon>
        <taxon>Chaetothyriomycetidae</taxon>
        <taxon>Chaetothyriales</taxon>
        <taxon>Cyphellophoraceae</taxon>
        <taxon>Cyphellophora</taxon>
    </lineage>
</organism>
<keyword evidence="2" id="KW-1185">Reference proteome</keyword>